<dbReference type="Proteomes" id="UP001164653">
    <property type="component" value="Chromosome"/>
</dbReference>
<name>A0A9E8N7S3_9BACT</name>
<dbReference type="PROSITE" id="PS51257">
    <property type="entry name" value="PROKAR_LIPOPROTEIN"/>
    <property type="match status" value="1"/>
</dbReference>
<evidence type="ECO:0008006" key="5">
    <source>
        <dbReference type="Google" id="ProtNLM"/>
    </source>
</evidence>
<proteinExistence type="predicted"/>
<evidence type="ECO:0000256" key="1">
    <source>
        <dbReference type="SAM" id="MobiDB-lite"/>
    </source>
</evidence>
<dbReference type="EMBL" id="CP112998">
    <property type="protein sequence ID" value="WAC11450.1"/>
    <property type="molecule type" value="Genomic_DNA"/>
</dbReference>
<gene>
    <name evidence="3" type="ORF">ON006_27430</name>
</gene>
<feature type="chain" id="PRO_5038760591" description="Periplasmic heavy metal sensor" evidence="2">
    <location>
        <begin position="23"/>
        <end position="136"/>
    </location>
</feature>
<evidence type="ECO:0000313" key="4">
    <source>
        <dbReference type="Proteomes" id="UP001164653"/>
    </source>
</evidence>
<dbReference type="KEGG" id="dpf:ON006_27430"/>
<feature type="compositionally biased region" description="Basic and acidic residues" evidence="1">
    <location>
        <begin position="27"/>
        <end position="38"/>
    </location>
</feature>
<feature type="region of interest" description="Disordered" evidence="1">
    <location>
        <begin position="25"/>
        <end position="46"/>
    </location>
</feature>
<reference evidence="3" key="1">
    <citation type="submission" date="2022-11" db="EMBL/GenBank/DDBJ databases">
        <title>Dyadobacter pollutisoli sp. nov., isolated from plastic dumped soil.</title>
        <authorList>
            <person name="Kim J.M."/>
            <person name="Kim K.R."/>
            <person name="Lee J.K."/>
            <person name="Hao L."/>
            <person name="Jeon C.O."/>
        </authorList>
    </citation>
    <scope>NUCLEOTIDE SEQUENCE</scope>
    <source>
        <strain evidence="3">U1</strain>
    </source>
</reference>
<evidence type="ECO:0000256" key="2">
    <source>
        <dbReference type="SAM" id="SignalP"/>
    </source>
</evidence>
<dbReference type="RefSeq" id="WP_244821381.1">
    <property type="nucleotide sequence ID" value="NZ_CP112998.1"/>
</dbReference>
<sequence length="136" mass="16112">MKKSLMLCFVVVGLWFSGCATSNTANSRDDNETYRTEEQLANSKLNNRRLEKNMDRFAKELDLSKRQQKQLKKIDKRYARLERKLSRRDDTRRSDKKRLAEEKRLEIIDILTPEQEQTLQALAKKGRFSLDQIFGK</sequence>
<dbReference type="AlphaFoldDB" id="A0A9E8N7S3"/>
<keyword evidence="2" id="KW-0732">Signal</keyword>
<organism evidence="3 4">
    <name type="scientific">Dyadobacter pollutisoli</name>
    <dbReference type="NCBI Taxonomy" id="2910158"/>
    <lineage>
        <taxon>Bacteria</taxon>
        <taxon>Pseudomonadati</taxon>
        <taxon>Bacteroidota</taxon>
        <taxon>Cytophagia</taxon>
        <taxon>Cytophagales</taxon>
        <taxon>Spirosomataceae</taxon>
        <taxon>Dyadobacter</taxon>
    </lineage>
</organism>
<protein>
    <recommendedName>
        <fullName evidence="5">Periplasmic heavy metal sensor</fullName>
    </recommendedName>
</protein>
<keyword evidence="4" id="KW-1185">Reference proteome</keyword>
<feature type="signal peptide" evidence="2">
    <location>
        <begin position="1"/>
        <end position="22"/>
    </location>
</feature>
<accession>A0A9E8N7S3</accession>
<evidence type="ECO:0000313" key="3">
    <source>
        <dbReference type="EMBL" id="WAC11450.1"/>
    </source>
</evidence>